<dbReference type="Pfam" id="PF03061">
    <property type="entry name" value="4HBT"/>
    <property type="match status" value="1"/>
</dbReference>
<dbReference type="InterPro" id="IPR006683">
    <property type="entry name" value="Thioestr_dom"/>
</dbReference>
<keyword evidence="2 3" id="KW-0378">Hydrolase</keyword>
<dbReference type="CDD" id="cd03442">
    <property type="entry name" value="BFIT_BACH"/>
    <property type="match status" value="1"/>
</dbReference>
<dbReference type="GO" id="GO:0005829">
    <property type="term" value="C:cytosol"/>
    <property type="evidence" value="ECO:0007669"/>
    <property type="project" value="TreeGrafter"/>
</dbReference>
<dbReference type="PROSITE" id="PS51770">
    <property type="entry name" value="HOTDOG_ACOT"/>
    <property type="match status" value="1"/>
</dbReference>
<dbReference type="Gene3D" id="3.10.129.10">
    <property type="entry name" value="Hotdog Thioesterase"/>
    <property type="match status" value="1"/>
</dbReference>
<protein>
    <submittedName>
        <fullName evidence="5">Acyl-CoA thioesterase</fullName>
    </submittedName>
</protein>
<evidence type="ECO:0000259" key="4">
    <source>
        <dbReference type="PROSITE" id="PS51770"/>
    </source>
</evidence>
<feature type="domain" description="HotDog ACOT-type" evidence="4">
    <location>
        <begin position="8"/>
        <end position="120"/>
    </location>
</feature>
<accession>A0A928YR14</accession>
<evidence type="ECO:0000256" key="3">
    <source>
        <dbReference type="PROSITE-ProRule" id="PRU01106"/>
    </source>
</evidence>
<organism evidence="5 6">
    <name type="scientific">Sphingobacterium hungaricum</name>
    <dbReference type="NCBI Taxonomy" id="2082723"/>
    <lineage>
        <taxon>Bacteria</taxon>
        <taxon>Pseudomonadati</taxon>
        <taxon>Bacteroidota</taxon>
        <taxon>Sphingobacteriia</taxon>
        <taxon>Sphingobacteriales</taxon>
        <taxon>Sphingobacteriaceae</taxon>
        <taxon>Sphingobacterium</taxon>
    </lineage>
</organism>
<dbReference type="EMBL" id="PRDK01000005">
    <property type="protein sequence ID" value="MBE8713625.1"/>
    <property type="molecule type" value="Genomic_DNA"/>
</dbReference>
<dbReference type="InterPro" id="IPR033120">
    <property type="entry name" value="HOTDOG_ACOT"/>
</dbReference>
<gene>
    <name evidence="5" type="ORF">C4F49_08030</name>
</gene>
<dbReference type="AlphaFoldDB" id="A0A928YR14"/>
<dbReference type="SUPFAM" id="SSF54637">
    <property type="entry name" value="Thioesterase/thiol ester dehydrase-isomerase"/>
    <property type="match status" value="1"/>
</dbReference>
<evidence type="ECO:0000313" key="5">
    <source>
        <dbReference type="EMBL" id="MBE8713625.1"/>
    </source>
</evidence>
<reference evidence="5" key="1">
    <citation type="submission" date="2018-02" db="EMBL/GenBank/DDBJ databases">
        <authorList>
            <person name="Vasarhelyi B.M."/>
            <person name="Deshmukh S."/>
            <person name="Balint B."/>
            <person name="Kukolya J."/>
        </authorList>
    </citation>
    <scope>NUCLEOTIDE SEQUENCE</scope>
    <source>
        <strain evidence="5">KB22</strain>
    </source>
</reference>
<dbReference type="PANTHER" id="PTHR11049:SF24">
    <property type="entry name" value="CYTOSOLIC ACYL COENZYME A THIOESTER HYDROLASE"/>
    <property type="match status" value="1"/>
</dbReference>
<dbReference type="Proteomes" id="UP000616201">
    <property type="component" value="Unassembled WGS sequence"/>
</dbReference>
<dbReference type="FunFam" id="3.10.129.10:FF:000047">
    <property type="entry name" value="Acyl-CoA thioester hydrolase"/>
    <property type="match status" value="1"/>
</dbReference>
<keyword evidence="6" id="KW-1185">Reference proteome</keyword>
<proteinExistence type="inferred from homology"/>
<evidence type="ECO:0000256" key="1">
    <source>
        <dbReference type="ARBA" id="ARBA00010458"/>
    </source>
</evidence>
<sequence>MTVAERIEQSITRHFMTVFPFTTNHHDTLFGGKAMALMDETAFMCATRFCRKTLVTVSSDRIDFKKAIPSGSMIEAIAEVIHVGRTSIKVRVDIFLEDMYVDGRELAISGVFSFVAIGEDKKPTPVLENLGVEEFS</sequence>
<evidence type="ECO:0000256" key="2">
    <source>
        <dbReference type="ARBA" id="ARBA00022801"/>
    </source>
</evidence>
<dbReference type="GO" id="GO:0052816">
    <property type="term" value="F:long-chain fatty acyl-CoA hydrolase activity"/>
    <property type="evidence" value="ECO:0007669"/>
    <property type="project" value="TreeGrafter"/>
</dbReference>
<dbReference type="GO" id="GO:0006637">
    <property type="term" value="P:acyl-CoA metabolic process"/>
    <property type="evidence" value="ECO:0007669"/>
    <property type="project" value="TreeGrafter"/>
</dbReference>
<dbReference type="GO" id="GO:0009062">
    <property type="term" value="P:fatty acid catabolic process"/>
    <property type="evidence" value="ECO:0007669"/>
    <property type="project" value="TreeGrafter"/>
</dbReference>
<dbReference type="InterPro" id="IPR040170">
    <property type="entry name" value="Cytosol_ACT"/>
</dbReference>
<dbReference type="PANTHER" id="PTHR11049">
    <property type="entry name" value="ACYL COENZYME A THIOESTER HYDROLASE"/>
    <property type="match status" value="1"/>
</dbReference>
<comment type="similarity">
    <text evidence="1">Belongs to the acyl coenzyme A hydrolase family.</text>
</comment>
<dbReference type="RefSeq" id="WP_196933789.1">
    <property type="nucleotide sequence ID" value="NZ_MU158697.1"/>
</dbReference>
<comment type="caution">
    <text evidence="5">The sequence shown here is derived from an EMBL/GenBank/DDBJ whole genome shotgun (WGS) entry which is preliminary data.</text>
</comment>
<dbReference type="InterPro" id="IPR029069">
    <property type="entry name" value="HotDog_dom_sf"/>
</dbReference>
<evidence type="ECO:0000313" key="6">
    <source>
        <dbReference type="Proteomes" id="UP000616201"/>
    </source>
</evidence>
<name>A0A928YR14_9SPHI</name>